<comment type="subcellular location">
    <subcellularLocation>
        <location evidence="1">Cell membrane</location>
        <topology evidence="1">Multi-pass membrane protein</topology>
    </subcellularLocation>
</comment>
<gene>
    <name evidence="9" type="ORF">HQ865_09285</name>
</gene>
<keyword evidence="5 6" id="KW-0472">Membrane</keyword>
<dbReference type="Proteomes" id="UP000505355">
    <property type="component" value="Chromosome"/>
</dbReference>
<dbReference type="PANTHER" id="PTHR30572:SF18">
    <property type="entry name" value="ABC-TYPE MACROLIDE FAMILY EXPORT SYSTEM PERMEASE COMPONENT 2"/>
    <property type="match status" value="1"/>
</dbReference>
<feature type="transmembrane region" description="Helical" evidence="6">
    <location>
        <begin position="746"/>
        <end position="774"/>
    </location>
</feature>
<protein>
    <submittedName>
        <fullName evidence="9">ABC transporter permease</fullName>
    </submittedName>
</protein>
<feature type="transmembrane region" description="Helical" evidence="6">
    <location>
        <begin position="712"/>
        <end position="734"/>
    </location>
</feature>
<evidence type="ECO:0000259" key="7">
    <source>
        <dbReference type="Pfam" id="PF02687"/>
    </source>
</evidence>
<keyword evidence="10" id="KW-1185">Reference proteome</keyword>
<dbReference type="Pfam" id="PF12704">
    <property type="entry name" value="MacB_PCD"/>
    <property type="match status" value="2"/>
</dbReference>
<dbReference type="GO" id="GO:0005886">
    <property type="term" value="C:plasma membrane"/>
    <property type="evidence" value="ECO:0007669"/>
    <property type="project" value="UniProtKB-SubCell"/>
</dbReference>
<feature type="domain" description="MacB-like periplasmic core" evidence="8">
    <location>
        <begin position="20"/>
        <end position="231"/>
    </location>
</feature>
<evidence type="ECO:0000256" key="1">
    <source>
        <dbReference type="ARBA" id="ARBA00004651"/>
    </source>
</evidence>
<feature type="transmembrane region" description="Helical" evidence="6">
    <location>
        <begin position="21"/>
        <end position="43"/>
    </location>
</feature>
<accession>A0A7D4UCY5</accession>
<feature type="transmembrane region" description="Helical" evidence="6">
    <location>
        <begin position="366"/>
        <end position="388"/>
    </location>
</feature>
<feature type="domain" description="ABC3 transporter permease C-terminal" evidence="7">
    <location>
        <begin position="317"/>
        <end position="435"/>
    </location>
</feature>
<evidence type="ECO:0000256" key="5">
    <source>
        <dbReference type="ARBA" id="ARBA00023136"/>
    </source>
</evidence>
<dbReference type="RefSeq" id="WP_173414629.1">
    <property type="nucleotide sequence ID" value="NZ_CP054139.1"/>
</dbReference>
<feature type="domain" description="MacB-like periplasmic core" evidence="8">
    <location>
        <begin position="473"/>
        <end position="673"/>
    </location>
</feature>
<organism evidence="9 10">
    <name type="scientific">Mucilaginibacter mali</name>
    <dbReference type="NCBI Taxonomy" id="2740462"/>
    <lineage>
        <taxon>Bacteria</taxon>
        <taxon>Pseudomonadati</taxon>
        <taxon>Bacteroidota</taxon>
        <taxon>Sphingobacteriia</taxon>
        <taxon>Sphingobacteriales</taxon>
        <taxon>Sphingobacteriaceae</taxon>
        <taxon>Mucilaginibacter</taxon>
    </lineage>
</organism>
<dbReference type="InterPro" id="IPR025857">
    <property type="entry name" value="MacB_PCD"/>
</dbReference>
<feature type="transmembrane region" description="Helical" evidence="6">
    <location>
        <begin position="312"/>
        <end position="333"/>
    </location>
</feature>
<name>A0A7D4UCY5_9SPHI</name>
<dbReference type="AlphaFoldDB" id="A0A7D4UCY5"/>
<dbReference type="PANTHER" id="PTHR30572">
    <property type="entry name" value="MEMBRANE COMPONENT OF TRANSPORTER-RELATED"/>
    <property type="match status" value="1"/>
</dbReference>
<evidence type="ECO:0000256" key="2">
    <source>
        <dbReference type="ARBA" id="ARBA00022475"/>
    </source>
</evidence>
<keyword evidence="3 6" id="KW-0812">Transmembrane</keyword>
<dbReference type="Pfam" id="PF02687">
    <property type="entry name" value="FtsX"/>
    <property type="match status" value="2"/>
</dbReference>
<dbReference type="GO" id="GO:0022857">
    <property type="term" value="F:transmembrane transporter activity"/>
    <property type="evidence" value="ECO:0007669"/>
    <property type="project" value="TreeGrafter"/>
</dbReference>
<feature type="transmembrane region" description="Helical" evidence="6">
    <location>
        <begin position="408"/>
        <end position="433"/>
    </location>
</feature>
<evidence type="ECO:0000256" key="6">
    <source>
        <dbReference type="SAM" id="Phobius"/>
    </source>
</evidence>
<dbReference type="InterPro" id="IPR050250">
    <property type="entry name" value="Macrolide_Exporter_MacB"/>
</dbReference>
<dbReference type="KEGG" id="mmab:HQ865_09285"/>
<sequence>MLKNYFTIAWRNVQRNKGYTLMNIAGLAFGLAAFIAALVYVNYETGFDKWDKQLSRTYRVDMKETWGEETTNSAWTPFPLAAQLVANCPEVRAATRISDKGQQLVTVGDKALYIERVMAADSSFLTVMPYKLKYGSMVSALKQPGDAIITGTTSMRLFGTENSVGKTMVLNNGKTYTVAGVCEGKAQSHLDFDICVSFSSLTGTNWSANVYFTYALLRPGTSVDALSKKTKSLIVNSLATYSYGMMSAGNPKVTEPGKQPEQWIKANLGHSVDQVTFEPVADVHLFSKAKIYRDAAGNHPLFNTKAGNSTPVIFFGIAAVLVLVLACINYINLSIARAGKRAKESGIRKVMGAGRRQLIGQFLAEAFVQSFMAMLIGILLAKWIIAILNSAFGMHLSFFDNGSAMANWMFAGQLLLLVLAVTLLSGAYPAFILSSFQAARVLKGEITKSVKGKLLRNGLVILQFSISACFIIGMAVVYLQLHYINSTDPGFTTEQVMVLKPYSGRLIDPGMPDNRIDLLKTQMMQIPGVKSVAMTDFYPGTPSNVTGADASFNNRKGQVTFDFVHFDYFKTLNIKFVSGRDFSPVYASDTVNSAIINQTTARYMGYRDPIGQQVELIGVKYNIIGVVKDNHVAGYNSLIVPEVYGIAVQKHMFGGYKSILVKVNGREASATTRAVEKYWKSIEPGYPLRYTWLDQDFAKLLDKYERFGKITILLSAVSIVIALMGIFALSAFAAAQRTKEIGIRKVFGASAAGITAMLSMDFLKLIILALVVAFPVSYLASRKWLQEFAYQVQLSWLVFAAAGVVILVIALITVSIQAIKAAVVNPVKSLRTE</sequence>
<feature type="transmembrane region" description="Helical" evidence="6">
    <location>
        <begin position="454"/>
        <end position="479"/>
    </location>
</feature>
<feature type="transmembrane region" description="Helical" evidence="6">
    <location>
        <begin position="794"/>
        <end position="819"/>
    </location>
</feature>
<dbReference type="EMBL" id="CP054139">
    <property type="protein sequence ID" value="QKJ29939.1"/>
    <property type="molecule type" value="Genomic_DNA"/>
</dbReference>
<evidence type="ECO:0000256" key="4">
    <source>
        <dbReference type="ARBA" id="ARBA00022989"/>
    </source>
</evidence>
<evidence type="ECO:0000256" key="3">
    <source>
        <dbReference type="ARBA" id="ARBA00022692"/>
    </source>
</evidence>
<feature type="domain" description="ABC3 transporter permease C-terminal" evidence="7">
    <location>
        <begin position="713"/>
        <end position="823"/>
    </location>
</feature>
<keyword evidence="4 6" id="KW-1133">Transmembrane helix</keyword>
<evidence type="ECO:0000313" key="9">
    <source>
        <dbReference type="EMBL" id="QKJ29939.1"/>
    </source>
</evidence>
<keyword evidence="2" id="KW-1003">Cell membrane</keyword>
<evidence type="ECO:0000259" key="8">
    <source>
        <dbReference type="Pfam" id="PF12704"/>
    </source>
</evidence>
<reference evidence="9 10" key="1">
    <citation type="submission" date="2020-05" db="EMBL/GenBank/DDBJ databases">
        <title>Mucilaginibacter mali sp. nov.</title>
        <authorList>
            <person name="Kim H.S."/>
            <person name="Lee K.C."/>
            <person name="Suh M.K."/>
            <person name="Kim J.-S."/>
            <person name="Han K.-I."/>
            <person name="Eom M.K."/>
            <person name="Shin Y.K."/>
            <person name="Lee J.-S."/>
        </authorList>
    </citation>
    <scope>NUCLEOTIDE SEQUENCE [LARGE SCALE GENOMIC DNA]</scope>
    <source>
        <strain evidence="9 10">G2-14</strain>
    </source>
</reference>
<dbReference type="InterPro" id="IPR003838">
    <property type="entry name" value="ABC3_permease_C"/>
</dbReference>
<proteinExistence type="predicted"/>
<evidence type="ECO:0000313" key="10">
    <source>
        <dbReference type="Proteomes" id="UP000505355"/>
    </source>
</evidence>